<dbReference type="SUPFAM" id="SSF56672">
    <property type="entry name" value="DNA/RNA polymerases"/>
    <property type="match status" value="1"/>
</dbReference>
<name>A0A6A6MU42_HEVBR</name>
<dbReference type="InterPro" id="IPR043502">
    <property type="entry name" value="DNA/RNA_pol_sf"/>
</dbReference>
<evidence type="ECO:0000313" key="1">
    <source>
        <dbReference type="EMBL" id="KAF2317382.1"/>
    </source>
</evidence>
<comment type="caution">
    <text evidence="1">The sequence shown here is derived from an EMBL/GenBank/DDBJ whole genome shotgun (WGS) entry which is preliminary data.</text>
</comment>
<keyword evidence="2" id="KW-1185">Reference proteome</keyword>
<gene>
    <name evidence="1" type="ORF">GH714_021382</name>
</gene>
<reference evidence="1 2" key="1">
    <citation type="journal article" date="2020" name="Mol. Plant">
        <title>The Chromosome-Based Rubber Tree Genome Provides New Insights into Spurge Genome Evolution and Rubber Biosynthesis.</title>
        <authorList>
            <person name="Liu J."/>
            <person name="Shi C."/>
            <person name="Shi C.C."/>
            <person name="Li W."/>
            <person name="Zhang Q.J."/>
            <person name="Zhang Y."/>
            <person name="Li K."/>
            <person name="Lu H.F."/>
            <person name="Shi C."/>
            <person name="Zhu S.T."/>
            <person name="Xiao Z.Y."/>
            <person name="Nan H."/>
            <person name="Yue Y."/>
            <person name="Zhu X.G."/>
            <person name="Wu Y."/>
            <person name="Hong X.N."/>
            <person name="Fan G.Y."/>
            <person name="Tong Y."/>
            <person name="Zhang D."/>
            <person name="Mao C.L."/>
            <person name="Liu Y.L."/>
            <person name="Hao S.J."/>
            <person name="Liu W.Q."/>
            <person name="Lv M.Q."/>
            <person name="Zhang H.B."/>
            <person name="Liu Y."/>
            <person name="Hu-Tang G.R."/>
            <person name="Wang J.P."/>
            <person name="Wang J.H."/>
            <person name="Sun Y.H."/>
            <person name="Ni S.B."/>
            <person name="Chen W.B."/>
            <person name="Zhang X.C."/>
            <person name="Jiao Y.N."/>
            <person name="Eichler E.E."/>
            <person name="Li G.H."/>
            <person name="Liu X."/>
            <person name="Gao L.Z."/>
        </authorList>
    </citation>
    <scope>NUCLEOTIDE SEQUENCE [LARGE SCALE GENOMIC DNA]</scope>
    <source>
        <strain evidence="2">cv. GT1</strain>
        <tissue evidence="1">Leaf</tissue>
    </source>
</reference>
<dbReference type="Proteomes" id="UP000467840">
    <property type="component" value="Chromosome 6"/>
</dbReference>
<evidence type="ECO:0000313" key="2">
    <source>
        <dbReference type="Proteomes" id="UP000467840"/>
    </source>
</evidence>
<proteinExistence type="predicted"/>
<sequence>MVIEAEHRQEARLQEKMAGQEAKFQGIADELKYLIAGLSCQNVETMERRHHDEQVLLVDNVVRVNPWNSSTKLEFSHFSAEGLEDLTMTFQLLEGQYFTLKGEQHGSGQSLNVLNVKQQEWFSVSQISDVDGLLYSIQEKGEWPQLQGLLQTYADVFKEPTSLPPHRDHDHKIIIKSGSQPINARPYKYVAMQKNVIKEMTRDMLKSRSDIVLENLISDLQ</sequence>
<organism evidence="1 2">
    <name type="scientific">Hevea brasiliensis</name>
    <name type="common">Para rubber tree</name>
    <name type="synonym">Siphonia brasiliensis</name>
    <dbReference type="NCBI Taxonomy" id="3981"/>
    <lineage>
        <taxon>Eukaryota</taxon>
        <taxon>Viridiplantae</taxon>
        <taxon>Streptophyta</taxon>
        <taxon>Embryophyta</taxon>
        <taxon>Tracheophyta</taxon>
        <taxon>Spermatophyta</taxon>
        <taxon>Magnoliopsida</taxon>
        <taxon>eudicotyledons</taxon>
        <taxon>Gunneridae</taxon>
        <taxon>Pentapetalae</taxon>
        <taxon>rosids</taxon>
        <taxon>fabids</taxon>
        <taxon>Malpighiales</taxon>
        <taxon>Euphorbiaceae</taxon>
        <taxon>Crotonoideae</taxon>
        <taxon>Micrandreae</taxon>
        <taxon>Hevea</taxon>
    </lineage>
</organism>
<protein>
    <submittedName>
        <fullName evidence="1">Uncharacterized protein</fullName>
    </submittedName>
</protein>
<accession>A0A6A6MU42</accession>
<dbReference type="AlphaFoldDB" id="A0A6A6MU42"/>
<dbReference type="EMBL" id="JAAGAX010000004">
    <property type="protein sequence ID" value="KAF2317382.1"/>
    <property type="molecule type" value="Genomic_DNA"/>
</dbReference>